<evidence type="ECO:0000259" key="2">
    <source>
        <dbReference type="Pfam" id="PF00483"/>
    </source>
</evidence>
<dbReference type="PANTHER" id="PTHR22572">
    <property type="entry name" value="SUGAR-1-PHOSPHATE GUANYL TRANSFERASE"/>
    <property type="match status" value="1"/>
</dbReference>
<evidence type="ECO:0000313" key="5">
    <source>
        <dbReference type="Proteomes" id="UP000179266"/>
    </source>
</evidence>
<evidence type="ECO:0000259" key="3">
    <source>
        <dbReference type="Pfam" id="PF25087"/>
    </source>
</evidence>
<dbReference type="Pfam" id="PF00483">
    <property type="entry name" value="NTP_transferase"/>
    <property type="match status" value="1"/>
</dbReference>
<sequence length="333" mass="37470">MKAMILAAGLGTRMKPFTDRYPKPILPILNIPVIYYVISILHKAGISEIMINLHHLPDTIKSCINSLDKMDAEFNFSYEENILGTGGGLWSVQKFFSDETFVLINSDIVIDIDLNMVIETHKHADALATMVLRKDPRARQYGSIGLNRENKVRRILDCNPENSNPETETMFTGVHILEPSVFSQFPQQVSTFDIIRQVYIPMLKQDEHIQGYIHEGFWADIGTPQRYLETNIKLLKYSITEKTGITELACKLLARMNSRGTGDYKIVSPVLYDDKCEFGSGCKIGPNVIIGKNSAIGEKSVVENSVIFHNTIIPARSSFSNCIICNDEIFCIS</sequence>
<gene>
    <name evidence="4" type="ORF">A2161_15280</name>
</gene>
<organism evidence="4 5">
    <name type="scientific">Candidatus Schekmanbacteria bacterium RBG_13_48_7</name>
    <dbReference type="NCBI Taxonomy" id="1817878"/>
    <lineage>
        <taxon>Bacteria</taxon>
        <taxon>Candidatus Schekmaniibacteriota</taxon>
    </lineage>
</organism>
<feature type="domain" description="Nucleotidyl transferase" evidence="2">
    <location>
        <begin position="2"/>
        <end position="235"/>
    </location>
</feature>
<dbReference type="InterPro" id="IPR011004">
    <property type="entry name" value="Trimer_LpxA-like_sf"/>
</dbReference>
<dbReference type="InterPro" id="IPR050486">
    <property type="entry name" value="Mannose-1P_guanyltransferase"/>
</dbReference>
<feature type="domain" description="Mannose-1-phosphate guanyltransferase C-terminal" evidence="3">
    <location>
        <begin position="267"/>
        <end position="326"/>
    </location>
</feature>
<evidence type="ECO:0000313" key="4">
    <source>
        <dbReference type="EMBL" id="OGL42735.1"/>
    </source>
</evidence>
<dbReference type="SUPFAM" id="SSF51161">
    <property type="entry name" value="Trimeric LpxA-like enzymes"/>
    <property type="match status" value="1"/>
</dbReference>
<dbReference type="EMBL" id="MGDD01000308">
    <property type="protein sequence ID" value="OGL42735.1"/>
    <property type="molecule type" value="Genomic_DNA"/>
</dbReference>
<dbReference type="AlphaFoldDB" id="A0A1F7RMC3"/>
<dbReference type="Gene3D" id="3.90.550.10">
    <property type="entry name" value="Spore Coat Polysaccharide Biosynthesis Protein SpsA, Chain A"/>
    <property type="match status" value="1"/>
</dbReference>
<dbReference type="InterPro" id="IPR005835">
    <property type="entry name" value="NTP_transferase_dom"/>
</dbReference>
<dbReference type="InterPro" id="IPR056729">
    <property type="entry name" value="GMPPB_C"/>
</dbReference>
<dbReference type="Proteomes" id="UP000179266">
    <property type="component" value="Unassembled WGS sequence"/>
</dbReference>
<dbReference type="Pfam" id="PF25087">
    <property type="entry name" value="GMPPB_C"/>
    <property type="match status" value="1"/>
</dbReference>
<comment type="similarity">
    <text evidence="1">Belongs to the transferase hexapeptide repeat family.</text>
</comment>
<evidence type="ECO:0000256" key="1">
    <source>
        <dbReference type="ARBA" id="ARBA00007274"/>
    </source>
</evidence>
<dbReference type="CDD" id="cd04181">
    <property type="entry name" value="NTP_transferase"/>
    <property type="match status" value="1"/>
</dbReference>
<reference evidence="4 5" key="1">
    <citation type="journal article" date="2016" name="Nat. Commun.">
        <title>Thousands of microbial genomes shed light on interconnected biogeochemical processes in an aquifer system.</title>
        <authorList>
            <person name="Anantharaman K."/>
            <person name="Brown C.T."/>
            <person name="Hug L.A."/>
            <person name="Sharon I."/>
            <person name="Castelle C.J."/>
            <person name="Probst A.J."/>
            <person name="Thomas B.C."/>
            <person name="Singh A."/>
            <person name="Wilkins M.J."/>
            <person name="Karaoz U."/>
            <person name="Brodie E.L."/>
            <person name="Williams K.H."/>
            <person name="Hubbard S.S."/>
            <person name="Banfield J.F."/>
        </authorList>
    </citation>
    <scope>NUCLEOTIDE SEQUENCE [LARGE SCALE GENOMIC DNA]</scope>
</reference>
<accession>A0A1F7RMC3</accession>
<name>A0A1F7RMC3_9BACT</name>
<dbReference type="InterPro" id="IPR029044">
    <property type="entry name" value="Nucleotide-diphossugar_trans"/>
</dbReference>
<comment type="caution">
    <text evidence="4">The sequence shown here is derived from an EMBL/GenBank/DDBJ whole genome shotgun (WGS) entry which is preliminary data.</text>
</comment>
<protein>
    <submittedName>
        <fullName evidence="4">Uncharacterized protein</fullName>
    </submittedName>
</protein>
<dbReference type="SUPFAM" id="SSF53448">
    <property type="entry name" value="Nucleotide-diphospho-sugar transferases"/>
    <property type="match status" value="1"/>
</dbReference>
<dbReference type="Gene3D" id="2.160.10.10">
    <property type="entry name" value="Hexapeptide repeat proteins"/>
    <property type="match status" value="1"/>
</dbReference>
<proteinExistence type="inferred from homology"/>